<evidence type="ECO:0000313" key="4">
    <source>
        <dbReference type="Proteomes" id="UP001642464"/>
    </source>
</evidence>
<dbReference type="InterPro" id="IPR011992">
    <property type="entry name" value="EF-hand-dom_pair"/>
</dbReference>
<accession>A0ABP0NVF6</accession>
<evidence type="ECO:0000256" key="1">
    <source>
        <dbReference type="SAM" id="MobiDB-lite"/>
    </source>
</evidence>
<evidence type="ECO:0000313" key="3">
    <source>
        <dbReference type="EMBL" id="CAK9067770.1"/>
    </source>
</evidence>
<feature type="non-terminal residue" evidence="3">
    <location>
        <position position="216"/>
    </location>
</feature>
<dbReference type="PANTHER" id="PTHR23048">
    <property type="entry name" value="MYOSIN LIGHT CHAIN 1, 3"/>
    <property type="match status" value="1"/>
</dbReference>
<feature type="region of interest" description="Disordered" evidence="1">
    <location>
        <begin position="145"/>
        <end position="216"/>
    </location>
</feature>
<sequence>DDELDARLEEVIEMFQEPRTAVLNASHLGDALHIAGMNPKDSEVSKVLEDIGNPESLTLPEFKQVMKDELAKWTSKDQVQELPSCFRLFDPQDNGFVPRETVAEIMQHGGNHFSEEMLEDMLKNVPSTREGYDARQLVAFLLDPEAKKEERARRDDSDAEPAELDNQKEQRAARGRTEGEEAETSSLAQAQASDRGEEQVAGLPPPEVPKVEHSKA</sequence>
<organism evidence="3 4">
    <name type="scientific">Durusdinium trenchii</name>
    <dbReference type="NCBI Taxonomy" id="1381693"/>
    <lineage>
        <taxon>Eukaryota</taxon>
        <taxon>Sar</taxon>
        <taxon>Alveolata</taxon>
        <taxon>Dinophyceae</taxon>
        <taxon>Suessiales</taxon>
        <taxon>Symbiodiniaceae</taxon>
        <taxon>Durusdinium</taxon>
    </lineage>
</organism>
<dbReference type="PANTHER" id="PTHR23048:SF32">
    <property type="entry name" value="DYNEIN REGULATORY COMPLEX PROTEIN 8"/>
    <property type="match status" value="1"/>
</dbReference>
<keyword evidence="4" id="KW-1185">Reference proteome</keyword>
<feature type="non-terminal residue" evidence="3">
    <location>
        <position position="1"/>
    </location>
</feature>
<dbReference type="EMBL" id="CAXAMM010031258">
    <property type="protein sequence ID" value="CAK9067770.1"/>
    <property type="molecule type" value="Genomic_DNA"/>
</dbReference>
<protein>
    <submittedName>
        <fullName evidence="3">Skeletal muscle</fullName>
    </submittedName>
</protein>
<comment type="caution">
    <text evidence="3">The sequence shown here is derived from an EMBL/GenBank/DDBJ whole genome shotgun (WGS) entry which is preliminary data.</text>
</comment>
<dbReference type="Gene3D" id="1.10.238.10">
    <property type="entry name" value="EF-hand"/>
    <property type="match status" value="1"/>
</dbReference>
<dbReference type="SUPFAM" id="SSF47473">
    <property type="entry name" value="EF-hand"/>
    <property type="match status" value="1"/>
</dbReference>
<name>A0ABP0NVF6_9DINO</name>
<dbReference type="PROSITE" id="PS50222">
    <property type="entry name" value="EF_HAND_2"/>
    <property type="match status" value="1"/>
</dbReference>
<dbReference type="InterPro" id="IPR002048">
    <property type="entry name" value="EF_hand_dom"/>
</dbReference>
<feature type="compositionally biased region" description="Basic and acidic residues" evidence="1">
    <location>
        <begin position="145"/>
        <end position="156"/>
    </location>
</feature>
<feature type="compositionally biased region" description="Basic and acidic residues" evidence="1">
    <location>
        <begin position="165"/>
        <end position="179"/>
    </location>
</feature>
<dbReference type="InterPro" id="IPR050230">
    <property type="entry name" value="CALM/Myosin/TropC-like"/>
</dbReference>
<feature type="domain" description="EF-hand" evidence="2">
    <location>
        <begin position="77"/>
        <end position="112"/>
    </location>
</feature>
<proteinExistence type="predicted"/>
<reference evidence="3 4" key="1">
    <citation type="submission" date="2024-02" db="EMBL/GenBank/DDBJ databases">
        <authorList>
            <person name="Chen Y."/>
            <person name="Shah S."/>
            <person name="Dougan E. K."/>
            <person name="Thang M."/>
            <person name="Chan C."/>
        </authorList>
    </citation>
    <scope>NUCLEOTIDE SEQUENCE [LARGE SCALE GENOMIC DNA]</scope>
</reference>
<dbReference type="Proteomes" id="UP001642464">
    <property type="component" value="Unassembled WGS sequence"/>
</dbReference>
<evidence type="ECO:0000259" key="2">
    <source>
        <dbReference type="PROSITE" id="PS50222"/>
    </source>
</evidence>
<gene>
    <name evidence="3" type="ORF">SCF082_LOCUS34242</name>
</gene>